<dbReference type="EMBL" id="JBHSOH010000004">
    <property type="protein sequence ID" value="MFC5847244.1"/>
    <property type="molecule type" value="Genomic_DNA"/>
</dbReference>
<organism evidence="2 3">
    <name type="scientific">Deinococcus petrolearius</name>
    <dbReference type="NCBI Taxonomy" id="1751295"/>
    <lineage>
        <taxon>Bacteria</taxon>
        <taxon>Thermotogati</taxon>
        <taxon>Deinococcota</taxon>
        <taxon>Deinococci</taxon>
        <taxon>Deinococcales</taxon>
        <taxon>Deinococcaceae</taxon>
        <taxon>Deinococcus</taxon>
    </lineage>
</organism>
<proteinExistence type="predicted"/>
<feature type="transmembrane region" description="Helical" evidence="1">
    <location>
        <begin position="92"/>
        <end position="115"/>
    </location>
</feature>
<dbReference type="Proteomes" id="UP001595979">
    <property type="component" value="Unassembled WGS sequence"/>
</dbReference>
<protein>
    <submittedName>
        <fullName evidence="2">Uncharacterized protein</fullName>
    </submittedName>
</protein>
<feature type="transmembrane region" description="Helical" evidence="1">
    <location>
        <begin position="207"/>
        <end position="224"/>
    </location>
</feature>
<evidence type="ECO:0000313" key="2">
    <source>
        <dbReference type="EMBL" id="MFC5847244.1"/>
    </source>
</evidence>
<keyword evidence="1" id="KW-1133">Transmembrane helix</keyword>
<keyword evidence="3" id="KW-1185">Reference proteome</keyword>
<dbReference type="RefSeq" id="WP_380046220.1">
    <property type="nucleotide sequence ID" value="NZ_JBHSOH010000004.1"/>
</dbReference>
<keyword evidence="1" id="KW-0472">Membrane</keyword>
<name>A0ABW1DIU7_9DEIO</name>
<evidence type="ECO:0000256" key="1">
    <source>
        <dbReference type="SAM" id="Phobius"/>
    </source>
</evidence>
<gene>
    <name evidence="2" type="ORF">ACFPQ6_02880</name>
</gene>
<evidence type="ECO:0000313" key="3">
    <source>
        <dbReference type="Proteomes" id="UP001595979"/>
    </source>
</evidence>
<feature type="transmembrane region" description="Helical" evidence="1">
    <location>
        <begin position="182"/>
        <end position="201"/>
    </location>
</feature>
<feature type="transmembrane region" description="Helical" evidence="1">
    <location>
        <begin position="150"/>
        <end position="170"/>
    </location>
</feature>
<sequence>MKYPHSNKKSALFLLSPISLAIFMLMLSILFTLVPKQIYETYINESNKSFLNFKMYAYMIVMVNIFILGCIISDKIVQYIPILIPKNKQNNIFNLIIAASPVFYLIIMLNIIYILQLTSQFGAAQLFNFIVAPTNSGRTILESATGGNGLSWLGGVSVAITGFSLWLFLLSDKFTSKWRRTYILIIFLILFILTLITTLLTQARGPTLLLVLQLVFVIASTAAVKGKLSIGRLIGGVMIFLTVAVLFWLGVQASRFEGSSNNNSLIGTLIGYFPASYNRLALSLDNKVSLPGAGAGYIASRWIYTFPALSNFWMLLVWRAVLVFRYPLVNIKHGLIPLLLFDLLT</sequence>
<feature type="transmembrane region" description="Helical" evidence="1">
    <location>
        <begin position="12"/>
        <end position="35"/>
    </location>
</feature>
<comment type="caution">
    <text evidence="2">The sequence shown here is derived from an EMBL/GenBank/DDBJ whole genome shotgun (WGS) entry which is preliminary data.</text>
</comment>
<reference evidence="3" key="1">
    <citation type="journal article" date="2019" name="Int. J. Syst. Evol. Microbiol.">
        <title>The Global Catalogue of Microorganisms (GCM) 10K type strain sequencing project: providing services to taxonomists for standard genome sequencing and annotation.</title>
        <authorList>
            <consortium name="The Broad Institute Genomics Platform"/>
            <consortium name="The Broad Institute Genome Sequencing Center for Infectious Disease"/>
            <person name="Wu L."/>
            <person name="Ma J."/>
        </authorList>
    </citation>
    <scope>NUCLEOTIDE SEQUENCE [LARGE SCALE GENOMIC DNA]</scope>
    <source>
        <strain evidence="3">CGMCC 1.15053</strain>
    </source>
</reference>
<keyword evidence="1" id="KW-0812">Transmembrane</keyword>
<feature type="transmembrane region" description="Helical" evidence="1">
    <location>
        <begin position="302"/>
        <end position="324"/>
    </location>
</feature>
<feature type="transmembrane region" description="Helical" evidence="1">
    <location>
        <begin position="55"/>
        <end position="72"/>
    </location>
</feature>
<feature type="transmembrane region" description="Helical" evidence="1">
    <location>
        <begin position="233"/>
        <end position="251"/>
    </location>
</feature>
<accession>A0ABW1DIU7</accession>